<accession>A0A3R9M2U8</accession>
<evidence type="ECO:0000313" key="1">
    <source>
        <dbReference type="EMBL" id="RSJ86602.1"/>
    </source>
</evidence>
<gene>
    <name evidence="1" type="ORF">D8794_03890</name>
</gene>
<evidence type="ECO:0008006" key="3">
    <source>
        <dbReference type="Google" id="ProtNLM"/>
    </source>
</evidence>
<dbReference type="AlphaFoldDB" id="A0A3R9M2U8"/>
<dbReference type="Gene3D" id="1.10.30.50">
    <property type="match status" value="1"/>
</dbReference>
<dbReference type="RefSeq" id="WP_125383792.1">
    <property type="nucleotide sequence ID" value="NZ_RJPQ01000003.1"/>
</dbReference>
<evidence type="ECO:0000313" key="2">
    <source>
        <dbReference type="Proteomes" id="UP000277890"/>
    </source>
</evidence>
<proteinExistence type="predicted"/>
<organism evidence="1 2">
    <name type="scientific">Streptococcus cristatus</name>
    <dbReference type="NCBI Taxonomy" id="45634"/>
    <lineage>
        <taxon>Bacteria</taxon>
        <taxon>Bacillati</taxon>
        <taxon>Bacillota</taxon>
        <taxon>Bacilli</taxon>
        <taxon>Lactobacillales</taxon>
        <taxon>Streptococcaceae</taxon>
        <taxon>Streptococcus</taxon>
    </lineage>
</organism>
<name>A0A3R9M2U8_STRCR</name>
<dbReference type="Proteomes" id="UP000277890">
    <property type="component" value="Unassembled WGS sequence"/>
</dbReference>
<protein>
    <recommendedName>
        <fullName evidence="3">HNH endonuclease</fullName>
    </recommendedName>
</protein>
<dbReference type="CDD" id="cd00085">
    <property type="entry name" value="HNHc"/>
    <property type="match status" value="1"/>
</dbReference>
<sequence>MRKVSIDNLPTIDKIIEVLPSSIEDQDKQSLKSYLNNLDEKYQENIASKLYDIDIENLNRPTFFDYDKAEYLYNNYIRKEEKEVFISFPTVKNIHNIDICPICEGVLSTKVTLEHIIPKGSKGDFRFAILPINLIKCCVECNTSKHQVKSDNENNSEINPYAVDFRIEEYFNVDLVEERGGISPRINFSFHQNCFDKRIENFIDIYNLEKTYNHRLKLEYQKIISTLSNNPEIFRSTLLNCYLTNLKESYKVNMEYEKSNSFYWIDQNYFGFQICDKLINYCQRNQNILECFRSDIKRLRYNPNELVFENNDFFTEFESVTNQIKLIEFVLSNETDIKKYFYHLKKYSVDFSFPNLYKDVDSNKKDIIEAILKYYLETNKSFETFGEKISNILE</sequence>
<comment type="caution">
    <text evidence="1">The sequence shown here is derived from an EMBL/GenBank/DDBJ whole genome shotgun (WGS) entry which is preliminary data.</text>
</comment>
<reference evidence="1 2" key="1">
    <citation type="submission" date="2018-11" db="EMBL/GenBank/DDBJ databases">
        <title>Species Designations Belie Phenotypic and Genotypic Heterogeneity in Oral Streptococci.</title>
        <authorList>
            <person name="Velsko I."/>
        </authorList>
    </citation>
    <scope>NUCLEOTIDE SEQUENCE [LARGE SCALE GENOMIC DNA]</scope>
    <source>
        <strain evidence="1 2">A54</strain>
    </source>
</reference>
<dbReference type="InterPro" id="IPR003615">
    <property type="entry name" value="HNH_nuc"/>
</dbReference>
<dbReference type="EMBL" id="RJPQ01000003">
    <property type="protein sequence ID" value="RSJ86602.1"/>
    <property type="molecule type" value="Genomic_DNA"/>
</dbReference>